<gene>
    <name evidence="1" type="ORF">RclHR1_21550003</name>
</gene>
<sequence>MIKCLALWKDGPLYYDHDKYEYDRLQNKEVALCKSQNITDGFSFRVIDKWCKMCQKNYLEKNFTKWISGNKIIDNLFNEMHFKVGSCDDVIFEWIQYNQFNDIKKLGKSGLYSEMVHYITTIVRAYLIENYYDNNILNIYRISQHPETKDFIMVLHCAVVYIFRILGLCGDVVNTVGNEQITHSQAIYTSRLLNPFTKDLSRYNDDDELLECAIND</sequence>
<reference evidence="1 2" key="1">
    <citation type="submission" date="2017-11" db="EMBL/GenBank/DDBJ databases">
        <title>The genome of Rhizophagus clarus HR1 reveals common genetic basis of auxotrophy among arbuscular mycorrhizal fungi.</title>
        <authorList>
            <person name="Kobayashi Y."/>
        </authorList>
    </citation>
    <scope>NUCLEOTIDE SEQUENCE [LARGE SCALE GENOMIC DNA]</scope>
    <source>
        <strain evidence="1 2">HR1</strain>
    </source>
</reference>
<dbReference type="AlphaFoldDB" id="A0A2Z6QT52"/>
<comment type="caution">
    <text evidence="1">The sequence shown here is derived from an EMBL/GenBank/DDBJ whole genome shotgun (WGS) entry which is preliminary data.</text>
</comment>
<keyword evidence="2" id="KW-1185">Reference proteome</keyword>
<dbReference type="Proteomes" id="UP000247702">
    <property type="component" value="Unassembled WGS sequence"/>
</dbReference>
<evidence type="ECO:0000313" key="2">
    <source>
        <dbReference type="Proteomes" id="UP000247702"/>
    </source>
</evidence>
<accession>A0A2Z6QT52</accession>
<organism evidence="1 2">
    <name type="scientific">Rhizophagus clarus</name>
    <dbReference type="NCBI Taxonomy" id="94130"/>
    <lineage>
        <taxon>Eukaryota</taxon>
        <taxon>Fungi</taxon>
        <taxon>Fungi incertae sedis</taxon>
        <taxon>Mucoromycota</taxon>
        <taxon>Glomeromycotina</taxon>
        <taxon>Glomeromycetes</taxon>
        <taxon>Glomerales</taxon>
        <taxon>Glomeraceae</taxon>
        <taxon>Rhizophagus</taxon>
    </lineage>
</organism>
<proteinExistence type="predicted"/>
<protein>
    <submittedName>
        <fullName evidence="1">Uncharacterized protein</fullName>
    </submittedName>
</protein>
<dbReference type="EMBL" id="BEXD01001286">
    <property type="protein sequence ID" value="GBB93357.1"/>
    <property type="molecule type" value="Genomic_DNA"/>
</dbReference>
<evidence type="ECO:0000313" key="1">
    <source>
        <dbReference type="EMBL" id="GBB93357.1"/>
    </source>
</evidence>
<name>A0A2Z6QT52_9GLOM</name>